<evidence type="ECO:0000313" key="3">
    <source>
        <dbReference type="Proteomes" id="UP000230423"/>
    </source>
</evidence>
<reference evidence="2 3" key="1">
    <citation type="submission" date="2015-09" db="EMBL/GenBank/DDBJ databases">
        <title>Draft genome of the parasitic nematode Teladorsagia circumcincta isolate WARC Sus (inbred).</title>
        <authorList>
            <person name="Mitreva M."/>
        </authorList>
    </citation>
    <scope>NUCLEOTIDE SEQUENCE [LARGE SCALE GENOMIC DNA]</scope>
    <source>
        <strain evidence="2 3">S</strain>
    </source>
</reference>
<dbReference type="Proteomes" id="UP000230423">
    <property type="component" value="Unassembled WGS sequence"/>
</dbReference>
<dbReference type="PANTHER" id="PTHR10724">
    <property type="entry name" value="30S RIBOSOMAL PROTEIN S1"/>
    <property type="match status" value="1"/>
</dbReference>
<dbReference type="InterPro" id="IPR012340">
    <property type="entry name" value="NA-bd_OB-fold"/>
</dbReference>
<name>A0A2G9TC12_TELCI</name>
<feature type="non-terminal residue" evidence="2">
    <location>
        <position position="143"/>
    </location>
</feature>
<evidence type="ECO:0000259" key="1">
    <source>
        <dbReference type="PROSITE" id="PS50126"/>
    </source>
</evidence>
<sequence length="143" mass="15771">FLTVNIDSENGLNGPAKKKKKMSIEPLDKTIVHPSQYNSARSLLSRVGLSPSDLPCRDLRQKLQNLSNLPEEEAAVRDLLCTDVKTLPPPDLVTDVRKIGSLKVGEEVLGRVANQVEFGLFVDIGAERSALAHRSTLRQPYPE</sequence>
<gene>
    <name evidence="2" type="ORF">TELCIR_23105</name>
</gene>
<dbReference type="GO" id="GO:0003729">
    <property type="term" value="F:mRNA binding"/>
    <property type="evidence" value="ECO:0007669"/>
    <property type="project" value="TreeGrafter"/>
</dbReference>
<evidence type="ECO:0000313" key="2">
    <source>
        <dbReference type="EMBL" id="PIO55507.1"/>
    </source>
</evidence>
<dbReference type="SUPFAM" id="SSF50249">
    <property type="entry name" value="Nucleic acid-binding proteins"/>
    <property type="match status" value="1"/>
</dbReference>
<dbReference type="InterPro" id="IPR050437">
    <property type="entry name" value="Ribos_protein_bS1-like"/>
</dbReference>
<feature type="domain" description="S1 motif" evidence="1">
    <location>
        <begin position="105"/>
        <end position="143"/>
    </location>
</feature>
<dbReference type="InterPro" id="IPR003029">
    <property type="entry name" value="S1_domain"/>
</dbReference>
<dbReference type="AlphaFoldDB" id="A0A2G9TC12"/>
<proteinExistence type="predicted"/>
<feature type="non-terminal residue" evidence="2">
    <location>
        <position position="1"/>
    </location>
</feature>
<dbReference type="OrthoDB" id="995477at2759"/>
<dbReference type="SUPFAM" id="SSF47781">
    <property type="entry name" value="RuvA domain 2-like"/>
    <property type="match status" value="1"/>
</dbReference>
<dbReference type="InterPro" id="IPR010994">
    <property type="entry name" value="RuvA_2-like"/>
</dbReference>
<keyword evidence="3" id="KW-1185">Reference proteome</keyword>
<dbReference type="Pfam" id="PF17674">
    <property type="entry name" value="HHH_9"/>
    <property type="match status" value="1"/>
</dbReference>
<dbReference type="GO" id="GO:0006412">
    <property type="term" value="P:translation"/>
    <property type="evidence" value="ECO:0007669"/>
    <property type="project" value="TreeGrafter"/>
</dbReference>
<dbReference type="PANTHER" id="PTHR10724:SF10">
    <property type="entry name" value="S1 RNA-BINDING DOMAIN-CONTAINING PROTEIN 1"/>
    <property type="match status" value="1"/>
</dbReference>
<accession>A0A2G9TC12</accession>
<dbReference type="InterPro" id="IPR041692">
    <property type="entry name" value="HHH_9"/>
</dbReference>
<dbReference type="PROSITE" id="PS50126">
    <property type="entry name" value="S1"/>
    <property type="match status" value="1"/>
</dbReference>
<organism evidence="2 3">
    <name type="scientific">Teladorsagia circumcincta</name>
    <name type="common">Brown stomach worm</name>
    <name type="synonym">Ostertagia circumcincta</name>
    <dbReference type="NCBI Taxonomy" id="45464"/>
    <lineage>
        <taxon>Eukaryota</taxon>
        <taxon>Metazoa</taxon>
        <taxon>Ecdysozoa</taxon>
        <taxon>Nematoda</taxon>
        <taxon>Chromadorea</taxon>
        <taxon>Rhabditida</taxon>
        <taxon>Rhabditina</taxon>
        <taxon>Rhabditomorpha</taxon>
        <taxon>Strongyloidea</taxon>
        <taxon>Trichostrongylidae</taxon>
        <taxon>Teladorsagia</taxon>
    </lineage>
</organism>
<dbReference type="EMBL" id="KZ385702">
    <property type="protein sequence ID" value="PIO55507.1"/>
    <property type="molecule type" value="Genomic_DNA"/>
</dbReference>
<protein>
    <recommendedName>
        <fullName evidence="1">S1 motif domain-containing protein</fullName>
    </recommendedName>
</protein>
<dbReference type="Gene3D" id="2.40.50.140">
    <property type="entry name" value="Nucleic acid-binding proteins"/>
    <property type="match status" value="1"/>
</dbReference>
<dbReference type="Pfam" id="PF00575">
    <property type="entry name" value="S1"/>
    <property type="match status" value="1"/>
</dbReference>
<dbReference type="GO" id="GO:0003735">
    <property type="term" value="F:structural constituent of ribosome"/>
    <property type="evidence" value="ECO:0007669"/>
    <property type="project" value="TreeGrafter"/>
</dbReference>